<dbReference type="AlphaFoldDB" id="A0A2S4HH23"/>
<organism evidence="1 2">
    <name type="scientific">Zhongshania marina</name>
    <dbReference type="NCBI Taxonomy" id="2304603"/>
    <lineage>
        <taxon>Bacteria</taxon>
        <taxon>Pseudomonadati</taxon>
        <taxon>Pseudomonadota</taxon>
        <taxon>Gammaproteobacteria</taxon>
        <taxon>Cellvibrionales</taxon>
        <taxon>Spongiibacteraceae</taxon>
        <taxon>Zhongshania</taxon>
    </lineage>
</organism>
<proteinExistence type="predicted"/>
<gene>
    <name evidence="1" type="ORF">C0068_07680</name>
</gene>
<accession>A0A2S4HH23</accession>
<evidence type="ECO:0000313" key="2">
    <source>
        <dbReference type="Proteomes" id="UP000237222"/>
    </source>
</evidence>
<dbReference type="Proteomes" id="UP000237222">
    <property type="component" value="Unassembled WGS sequence"/>
</dbReference>
<dbReference type="RefSeq" id="WP_103683909.1">
    <property type="nucleotide sequence ID" value="NZ_PQGG01000018.1"/>
</dbReference>
<dbReference type="EMBL" id="PQGG01000018">
    <property type="protein sequence ID" value="POP53302.1"/>
    <property type="molecule type" value="Genomic_DNA"/>
</dbReference>
<evidence type="ECO:0000313" key="1">
    <source>
        <dbReference type="EMBL" id="POP53302.1"/>
    </source>
</evidence>
<reference evidence="1 2" key="1">
    <citation type="submission" date="2018-01" db="EMBL/GenBank/DDBJ databases">
        <authorList>
            <person name="Yu X.-D."/>
        </authorList>
    </citation>
    <scope>NUCLEOTIDE SEQUENCE [LARGE SCALE GENOMIC DNA]</scope>
    <source>
        <strain evidence="1 2">ZX-21</strain>
    </source>
</reference>
<comment type="caution">
    <text evidence="1">The sequence shown here is derived from an EMBL/GenBank/DDBJ whole genome shotgun (WGS) entry which is preliminary data.</text>
</comment>
<protein>
    <submittedName>
        <fullName evidence="1">Uncharacterized protein</fullName>
    </submittedName>
</protein>
<sequence length="187" mass="20503">MLPDISNRINNLSKALETVIMPAIPTENSFAAEQAALMLGHLKMLDQQWDFAYLYEKGSFDNMLALAARLEQLALGGSESKAAAVQLGALLASLPEILPLTVNTVNDLTKSLGVAVDKLIVAAYKDGSAEFKAAMLNSILDYNHIQCTRERTWFKANNLDPDVRGLPSMDEMLNSKEFSYFSVSDAK</sequence>
<dbReference type="OrthoDB" id="4761345at2"/>
<name>A0A2S4HH23_9GAMM</name>